<evidence type="ECO:0000313" key="8">
    <source>
        <dbReference type="EMBL" id="MBB5032775.1"/>
    </source>
</evidence>
<evidence type="ECO:0000313" key="9">
    <source>
        <dbReference type="Proteomes" id="UP000590740"/>
    </source>
</evidence>
<evidence type="ECO:0000256" key="6">
    <source>
        <dbReference type="ARBA" id="ARBA00023136"/>
    </source>
</evidence>
<sequence>MSLIPHPFLAEYSIAHGLELFVVFGAAGLLMAVAGYKLFDKLTPGDLHAEIFERKNVAAAILAGSVIIGVSLILAAAMTS</sequence>
<keyword evidence="9" id="KW-1185">Reference proteome</keyword>
<feature type="transmembrane region" description="Helical" evidence="7">
    <location>
        <begin position="57"/>
        <end position="78"/>
    </location>
</feature>
<comment type="caution">
    <text evidence="8">The sequence shown here is derived from an EMBL/GenBank/DDBJ whole genome shotgun (WGS) entry which is preliminary data.</text>
</comment>
<keyword evidence="3" id="KW-1003">Cell membrane</keyword>
<proteinExistence type="inferred from homology"/>
<evidence type="ECO:0000256" key="2">
    <source>
        <dbReference type="ARBA" id="ARBA00005779"/>
    </source>
</evidence>
<gene>
    <name evidence="8" type="ORF">HNQ65_002357</name>
</gene>
<evidence type="ECO:0000256" key="7">
    <source>
        <dbReference type="SAM" id="Phobius"/>
    </source>
</evidence>
<evidence type="ECO:0000256" key="4">
    <source>
        <dbReference type="ARBA" id="ARBA00022692"/>
    </source>
</evidence>
<keyword evidence="4 7" id="KW-0812">Transmembrane</keyword>
<dbReference type="InterPro" id="IPR007140">
    <property type="entry name" value="DUF350"/>
</dbReference>
<dbReference type="Proteomes" id="UP000590740">
    <property type="component" value="Unassembled WGS sequence"/>
</dbReference>
<comment type="similarity">
    <text evidence="2">Belongs to the UPF0719 family.</text>
</comment>
<feature type="transmembrane region" description="Helical" evidence="7">
    <location>
        <begin position="12"/>
        <end position="36"/>
    </location>
</feature>
<accession>A0A7W7YBF9</accession>
<dbReference type="AlphaFoldDB" id="A0A7W7YBF9"/>
<dbReference type="GO" id="GO:0005886">
    <property type="term" value="C:plasma membrane"/>
    <property type="evidence" value="ECO:0007669"/>
    <property type="project" value="UniProtKB-SubCell"/>
</dbReference>
<dbReference type="EMBL" id="JACHIG010000004">
    <property type="protein sequence ID" value="MBB5032775.1"/>
    <property type="molecule type" value="Genomic_DNA"/>
</dbReference>
<evidence type="ECO:0000256" key="5">
    <source>
        <dbReference type="ARBA" id="ARBA00022989"/>
    </source>
</evidence>
<reference evidence="8 9" key="1">
    <citation type="submission" date="2020-08" db="EMBL/GenBank/DDBJ databases">
        <title>Genomic Encyclopedia of Type Strains, Phase IV (KMG-IV): sequencing the most valuable type-strain genomes for metagenomic binning, comparative biology and taxonomic classification.</title>
        <authorList>
            <person name="Goeker M."/>
        </authorList>
    </citation>
    <scope>NUCLEOTIDE SEQUENCE [LARGE SCALE GENOMIC DNA]</scope>
    <source>
        <strain evidence="8 9">DSM 12252</strain>
    </source>
</reference>
<dbReference type="RefSeq" id="WP_184339686.1">
    <property type="nucleotide sequence ID" value="NZ_JACHIG010000004.1"/>
</dbReference>
<dbReference type="Pfam" id="PF03994">
    <property type="entry name" value="DUF350"/>
    <property type="match status" value="1"/>
</dbReference>
<organism evidence="8 9">
    <name type="scientific">Prosthecobacter vanneervenii</name>
    <dbReference type="NCBI Taxonomy" id="48466"/>
    <lineage>
        <taxon>Bacteria</taxon>
        <taxon>Pseudomonadati</taxon>
        <taxon>Verrucomicrobiota</taxon>
        <taxon>Verrucomicrobiia</taxon>
        <taxon>Verrucomicrobiales</taxon>
        <taxon>Verrucomicrobiaceae</taxon>
        <taxon>Prosthecobacter</taxon>
    </lineage>
</organism>
<evidence type="ECO:0000256" key="3">
    <source>
        <dbReference type="ARBA" id="ARBA00022475"/>
    </source>
</evidence>
<evidence type="ECO:0000256" key="1">
    <source>
        <dbReference type="ARBA" id="ARBA00004651"/>
    </source>
</evidence>
<keyword evidence="6 7" id="KW-0472">Membrane</keyword>
<comment type="subcellular location">
    <subcellularLocation>
        <location evidence="1">Cell membrane</location>
        <topology evidence="1">Multi-pass membrane protein</topology>
    </subcellularLocation>
</comment>
<name>A0A7W7YBF9_9BACT</name>
<keyword evidence="5 7" id="KW-1133">Transmembrane helix</keyword>
<protein>
    <submittedName>
        <fullName evidence="8">Uncharacterized membrane protein YjfL (UPF0719 family)</fullName>
    </submittedName>
</protein>